<evidence type="ECO:0000256" key="5">
    <source>
        <dbReference type="ARBA" id="ARBA00022605"/>
    </source>
</evidence>
<feature type="compositionally biased region" description="Basic and acidic residues" evidence="14">
    <location>
        <begin position="186"/>
        <end position="196"/>
    </location>
</feature>
<evidence type="ECO:0000256" key="1">
    <source>
        <dbReference type="ARBA" id="ARBA00005015"/>
    </source>
</evidence>
<keyword evidence="18" id="KW-1185">Reference proteome</keyword>
<evidence type="ECO:0000256" key="13">
    <source>
        <dbReference type="HAMAP-Rule" id="MF_00384"/>
    </source>
</evidence>
<dbReference type="InterPro" id="IPR006204">
    <property type="entry name" value="GHMP_kinase_N_dom"/>
</dbReference>
<dbReference type="Pfam" id="PF00288">
    <property type="entry name" value="GHMP_kinases_N"/>
    <property type="match status" value="1"/>
</dbReference>
<accession>A0A2T0QCU7</accession>
<feature type="region of interest" description="Disordered" evidence="14">
    <location>
        <begin position="167"/>
        <end position="199"/>
    </location>
</feature>
<dbReference type="InterPro" id="IPR006203">
    <property type="entry name" value="GHMP_knse_ATP-bd_CS"/>
</dbReference>
<dbReference type="PANTHER" id="PTHR20861:SF1">
    <property type="entry name" value="HOMOSERINE KINASE"/>
    <property type="match status" value="1"/>
</dbReference>
<reference evidence="17 18" key="1">
    <citation type="submission" date="2018-03" db="EMBL/GenBank/DDBJ databases">
        <title>Genomic Encyclopedia of Archaeal and Bacterial Type Strains, Phase II (KMG-II): from individual species to whole genera.</title>
        <authorList>
            <person name="Goeker M."/>
        </authorList>
    </citation>
    <scope>NUCLEOTIDE SEQUENCE [LARGE SCALE GENOMIC DNA]</scope>
    <source>
        <strain evidence="17 18">DSM 45601</strain>
    </source>
</reference>
<comment type="caution">
    <text evidence="17">The sequence shown here is derived from an EMBL/GenBank/DDBJ whole genome shotgun (WGS) entry which is preliminary data.</text>
</comment>
<dbReference type="HAMAP" id="MF_00384">
    <property type="entry name" value="Homoser_kinase"/>
    <property type="match status" value="1"/>
</dbReference>
<gene>
    <name evidence="13" type="primary">thrB</name>
    <name evidence="17" type="ORF">CLV72_101372</name>
</gene>
<name>A0A2T0QCU7_9ACTN</name>
<dbReference type="Pfam" id="PF08544">
    <property type="entry name" value="GHMP_kinases_C"/>
    <property type="match status" value="1"/>
</dbReference>
<dbReference type="Gene3D" id="3.30.230.10">
    <property type="match status" value="1"/>
</dbReference>
<evidence type="ECO:0000256" key="2">
    <source>
        <dbReference type="ARBA" id="ARBA00007370"/>
    </source>
</evidence>
<organism evidence="17 18">
    <name type="scientific">Allonocardiopsis opalescens</name>
    <dbReference type="NCBI Taxonomy" id="1144618"/>
    <lineage>
        <taxon>Bacteria</taxon>
        <taxon>Bacillati</taxon>
        <taxon>Actinomycetota</taxon>
        <taxon>Actinomycetes</taxon>
        <taxon>Streptosporangiales</taxon>
        <taxon>Allonocardiopsis</taxon>
    </lineage>
</organism>
<dbReference type="EMBL" id="PVZC01000001">
    <property type="protein sequence ID" value="PRY01776.1"/>
    <property type="molecule type" value="Genomic_DNA"/>
</dbReference>
<comment type="similarity">
    <text evidence="2 13">Belongs to the GHMP kinase family. Homoserine kinase subfamily.</text>
</comment>
<dbReference type="Proteomes" id="UP000237846">
    <property type="component" value="Unassembled WGS sequence"/>
</dbReference>
<dbReference type="InterPro" id="IPR020568">
    <property type="entry name" value="Ribosomal_Su5_D2-typ_SF"/>
</dbReference>
<dbReference type="PANTHER" id="PTHR20861">
    <property type="entry name" value="HOMOSERINE/4-DIPHOSPHOCYTIDYL-2-C-METHYL-D-ERYTHRITOL KINASE"/>
    <property type="match status" value="1"/>
</dbReference>
<dbReference type="InterPro" id="IPR013750">
    <property type="entry name" value="GHMP_kinase_C_dom"/>
</dbReference>
<dbReference type="GO" id="GO:0009088">
    <property type="term" value="P:threonine biosynthetic process"/>
    <property type="evidence" value="ECO:0007669"/>
    <property type="project" value="UniProtKB-UniRule"/>
</dbReference>
<dbReference type="SUPFAM" id="SSF54211">
    <property type="entry name" value="Ribosomal protein S5 domain 2-like"/>
    <property type="match status" value="1"/>
</dbReference>
<dbReference type="SUPFAM" id="SSF55060">
    <property type="entry name" value="GHMP Kinase, C-terminal domain"/>
    <property type="match status" value="1"/>
</dbReference>
<evidence type="ECO:0000256" key="9">
    <source>
        <dbReference type="ARBA" id="ARBA00022777"/>
    </source>
</evidence>
<evidence type="ECO:0000256" key="14">
    <source>
        <dbReference type="SAM" id="MobiDB-lite"/>
    </source>
</evidence>
<sequence length="350" mass="35879">MGGADRTWREGPVTVRVPATSANLGPGFDALGLALAHYDEVTAELSPGPSTVSVSGEGADSLPGDDRHLVLRTMHTVFDTLGVPRPGIALRCVNRIPHGRGLGSSAAAIVAGVLAAGALLRDGPLVGPGLAVARERVFALAADIEGHPDNVAPCVYGGCTIAWRGDSTSERSGPSPIGATDFVRGGSEETKPRWEAQRGGGGWAAARFEPFAGLSPVLCVPEERLATERARGLLPERVPHADAAFTAGRAALLVAALSGRPELLLAATEDRLHQDYRASAMPATAALVAELRKRGLPAVVSGAGPSVLVLASGEDHSAVRDSTAGEPGTAWHISPFAVDHTGALVTSPDV</sequence>
<evidence type="ECO:0000256" key="10">
    <source>
        <dbReference type="ARBA" id="ARBA00022840"/>
    </source>
</evidence>
<dbReference type="UniPathway" id="UPA00050">
    <property type="reaction ID" value="UER00064"/>
</dbReference>
<dbReference type="GO" id="GO:0005524">
    <property type="term" value="F:ATP binding"/>
    <property type="evidence" value="ECO:0007669"/>
    <property type="project" value="UniProtKB-UniRule"/>
</dbReference>
<keyword evidence="5 13" id="KW-0028">Amino-acid biosynthesis</keyword>
<dbReference type="GO" id="GO:0005737">
    <property type="term" value="C:cytoplasm"/>
    <property type="evidence" value="ECO:0007669"/>
    <property type="project" value="UniProtKB-SubCell"/>
</dbReference>
<evidence type="ECO:0000259" key="16">
    <source>
        <dbReference type="Pfam" id="PF08544"/>
    </source>
</evidence>
<evidence type="ECO:0000256" key="7">
    <source>
        <dbReference type="ARBA" id="ARBA00022697"/>
    </source>
</evidence>
<feature type="binding site" evidence="13">
    <location>
        <begin position="97"/>
        <end position="107"/>
    </location>
    <ligand>
        <name>ATP</name>
        <dbReference type="ChEBI" id="CHEBI:30616"/>
    </ligand>
</feature>
<dbReference type="GO" id="GO:0004413">
    <property type="term" value="F:homoserine kinase activity"/>
    <property type="evidence" value="ECO:0007669"/>
    <property type="project" value="UniProtKB-UniRule"/>
</dbReference>
<dbReference type="Gene3D" id="3.30.70.890">
    <property type="entry name" value="GHMP kinase, C-terminal domain"/>
    <property type="match status" value="1"/>
</dbReference>
<dbReference type="RefSeq" id="WP_106238061.1">
    <property type="nucleotide sequence ID" value="NZ_PVZC01000001.1"/>
</dbReference>
<comment type="catalytic activity">
    <reaction evidence="11 13">
        <text>L-homoserine + ATP = O-phospho-L-homoserine + ADP + H(+)</text>
        <dbReference type="Rhea" id="RHEA:13985"/>
        <dbReference type="ChEBI" id="CHEBI:15378"/>
        <dbReference type="ChEBI" id="CHEBI:30616"/>
        <dbReference type="ChEBI" id="CHEBI:57476"/>
        <dbReference type="ChEBI" id="CHEBI:57590"/>
        <dbReference type="ChEBI" id="CHEBI:456216"/>
        <dbReference type="EC" id="2.7.1.39"/>
    </reaction>
</comment>
<evidence type="ECO:0000256" key="8">
    <source>
        <dbReference type="ARBA" id="ARBA00022741"/>
    </source>
</evidence>
<evidence type="ECO:0000256" key="4">
    <source>
        <dbReference type="ARBA" id="ARBA00017858"/>
    </source>
</evidence>
<dbReference type="PRINTS" id="PR00958">
    <property type="entry name" value="HOMSERKINASE"/>
</dbReference>
<dbReference type="NCBIfam" id="TIGR00191">
    <property type="entry name" value="thrB"/>
    <property type="match status" value="1"/>
</dbReference>
<keyword evidence="6 13" id="KW-0808">Transferase</keyword>
<keyword evidence="9 13" id="KW-0418">Kinase</keyword>
<evidence type="ECO:0000256" key="6">
    <source>
        <dbReference type="ARBA" id="ARBA00022679"/>
    </source>
</evidence>
<dbReference type="AlphaFoldDB" id="A0A2T0QCU7"/>
<comment type="pathway">
    <text evidence="1 13">Amino-acid biosynthesis; L-threonine biosynthesis; L-threonine from L-aspartate: step 4/5.</text>
</comment>
<keyword evidence="10 13" id="KW-0067">ATP-binding</keyword>
<dbReference type="EC" id="2.7.1.39" evidence="3 13"/>
<dbReference type="OrthoDB" id="9769912at2"/>
<dbReference type="InterPro" id="IPR000870">
    <property type="entry name" value="Homoserine_kinase"/>
</dbReference>
<evidence type="ECO:0000259" key="15">
    <source>
        <dbReference type="Pfam" id="PF00288"/>
    </source>
</evidence>
<dbReference type="InterPro" id="IPR036554">
    <property type="entry name" value="GHMP_kinase_C_sf"/>
</dbReference>
<keyword evidence="8 13" id="KW-0547">Nucleotide-binding</keyword>
<feature type="domain" description="GHMP kinase C-terminal" evidence="16">
    <location>
        <begin position="257"/>
        <end position="316"/>
    </location>
</feature>
<feature type="domain" description="GHMP kinase N-terminal" evidence="15">
    <location>
        <begin position="69"/>
        <end position="158"/>
    </location>
</feature>
<evidence type="ECO:0000256" key="11">
    <source>
        <dbReference type="ARBA" id="ARBA00049375"/>
    </source>
</evidence>
<evidence type="ECO:0000256" key="3">
    <source>
        <dbReference type="ARBA" id="ARBA00012078"/>
    </source>
</evidence>
<comment type="subcellular location">
    <subcellularLocation>
        <location evidence="13">Cytoplasm</location>
    </subcellularLocation>
</comment>
<dbReference type="PROSITE" id="PS00627">
    <property type="entry name" value="GHMP_KINASES_ATP"/>
    <property type="match status" value="1"/>
</dbReference>
<comment type="function">
    <text evidence="12 13">Catalyzes the ATP-dependent phosphorylation of L-homoserine to L-homoserine phosphate.</text>
</comment>
<proteinExistence type="inferred from homology"/>
<dbReference type="PIRSF" id="PIRSF000676">
    <property type="entry name" value="Homoser_kin"/>
    <property type="match status" value="1"/>
</dbReference>
<keyword evidence="13" id="KW-0963">Cytoplasm</keyword>
<evidence type="ECO:0000256" key="12">
    <source>
        <dbReference type="ARBA" id="ARBA00049954"/>
    </source>
</evidence>
<evidence type="ECO:0000313" key="17">
    <source>
        <dbReference type="EMBL" id="PRY01776.1"/>
    </source>
</evidence>
<evidence type="ECO:0000313" key="18">
    <source>
        <dbReference type="Proteomes" id="UP000237846"/>
    </source>
</evidence>
<dbReference type="InterPro" id="IPR014721">
    <property type="entry name" value="Ribsml_uS5_D2-typ_fold_subgr"/>
</dbReference>
<keyword evidence="7 13" id="KW-0791">Threonine biosynthesis</keyword>
<protein>
    <recommendedName>
        <fullName evidence="4 13">Homoserine kinase</fullName>
        <shortName evidence="13">HK</shortName>
        <shortName evidence="13">HSK</shortName>
        <ecNumber evidence="3 13">2.7.1.39</ecNumber>
    </recommendedName>
</protein>